<dbReference type="InterPro" id="IPR017456">
    <property type="entry name" value="CTP_synthase_N"/>
</dbReference>
<dbReference type="InterPro" id="IPR027417">
    <property type="entry name" value="P-loop_NTPase"/>
</dbReference>
<name>X0Y6J1_9ZZZZ</name>
<comment type="caution">
    <text evidence="3">The sequence shown here is derived from an EMBL/GenBank/DDBJ whole genome shotgun (WGS) entry which is preliminary data.</text>
</comment>
<evidence type="ECO:0000259" key="2">
    <source>
        <dbReference type="Pfam" id="PF06418"/>
    </source>
</evidence>
<dbReference type="Pfam" id="PF06418">
    <property type="entry name" value="CTP_synth_N"/>
    <property type="match status" value="1"/>
</dbReference>
<dbReference type="Gene3D" id="3.40.50.300">
    <property type="entry name" value="P-loop containing nucleotide triphosphate hydrolases"/>
    <property type="match status" value="1"/>
</dbReference>
<organism evidence="3">
    <name type="scientific">marine sediment metagenome</name>
    <dbReference type="NCBI Taxonomy" id="412755"/>
    <lineage>
        <taxon>unclassified sequences</taxon>
        <taxon>metagenomes</taxon>
        <taxon>ecological metagenomes</taxon>
    </lineage>
</organism>
<dbReference type="AlphaFoldDB" id="X0Y6J1"/>
<dbReference type="SUPFAM" id="SSF52317">
    <property type="entry name" value="Class I glutamine amidotransferase-like"/>
    <property type="match status" value="1"/>
</dbReference>
<reference evidence="3" key="1">
    <citation type="journal article" date="2014" name="Front. Microbiol.">
        <title>High frequency of phylogenetically diverse reductive dehalogenase-homologous genes in deep subseafloor sedimentary metagenomes.</title>
        <authorList>
            <person name="Kawai M."/>
            <person name="Futagami T."/>
            <person name="Toyoda A."/>
            <person name="Takaki Y."/>
            <person name="Nishi S."/>
            <person name="Hori S."/>
            <person name="Arai W."/>
            <person name="Tsubouchi T."/>
            <person name="Morono Y."/>
            <person name="Uchiyama I."/>
            <person name="Ito T."/>
            <person name="Fujiyama A."/>
            <person name="Inagaki F."/>
            <person name="Takami H."/>
        </authorList>
    </citation>
    <scope>NUCLEOTIDE SEQUENCE</scope>
    <source>
        <strain evidence="3">Expedition CK06-06</strain>
    </source>
</reference>
<dbReference type="GO" id="GO:0003883">
    <property type="term" value="F:CTP synthase activity"/>
    <property type="evidence" value="ECO:0007669"/>
    <property type="project" value="InterPro"/>
</dbReference>
<dbReference type="GO" id="GO:0019856">
    <property type="term" value="P:pyrimidine nucleobase biosynthetic process"/>
    <property type="evidence" value="ECO:0007669"/>
    <property type="project" value="TreeGrafter"/>
</dbReference>
<keyword evidence="1" id="KW-0315">Glutamine amidotransferase</keyword>
<dbReference type="Gene3D" id="3.40.50.880">
    <property type="match status" value="1"/>
</dbReference>
<dbReference type="PANTHER" id="PTHR11550:SF0">
    <property type="entry name" value="CTP SYNTHASE-RELATED"/>
    <property type="match status" value="1"/>
</dbReference>
<proteinExistence type="predicted"/>
<dbReference type="InterPro" id="IPR004468">
    <property type="entry name" value="CTP_synthase"/>
</dbReference>
<gene>
    <name evidence="3" type="ORF">S01H1_75770</name>
</gene>
<protein>
    <recommendedName>
        <fullName evidence="2">CTP synthase N-terminal domain-containing protein</fullName>
    </recommendedName>
</protein>
<dbReference type="EMBL" id="BARS01050798">
    <property type="protein sequence ID" value="GAG51509.1"/>
    <property type="molecule type" value="Genomic_DNA"/>
</dbReference>
<dbReference type="SUPFAM" id="SSF52540">
    <property type="entry name" value="P-loop containing nucleoside triphosphate hydrolases"/>
    <property type="match status" value="1"/>
</dbReference>
<feature type="non-terminal residue" evidence="3">
    <location>
        <position position="1"/>
    </location>
</feature>
<evidence type="ECO:0000313" key="3">
    <source>
        <dbReference type="EMBL" id="GAG51509.1"/>
    </source>
</evidence>
<sequence>TGEIKLVLRNLAVDTKADVIVIEIGGTVGDYENMFALEALRELKYEEGSENVSFINITYILEPNSLGEQKSKAAQLGIKRLLAMGIQPSVIVCRSQTKLQESIKEKMSLYLNIPKENVFGVHDVSNIYGLPLKLREKGFDETILKTLNIEKKFKTNGNTALKEWSKKTSIQGKAKAVIIAIAGKYTGSSDAYISILKALEHCSFKLNRPVKTKWIDTTNLEEKNDLLKKQMKGVDGV</sequence>
<dbReference type="GO" id="GO:0006241">
    <property type="term" value="P:CTP biosynthetic process"/>
    <property type="evidence" value="ECO:0007669"/>
    <property type="project" value="TreeGrafter"/>
</dbReference>
<dbReference type="InterPro" id="IPR029062">
    <property type="entry name" value="Class_I_gatase-like"/>
</dbReference>
<dbReference type="GO" id="GO:0042802">
    <property type="term" value="F:identical protein binding"/>
    <property type="evidence" value="ECO:0007669"/>
    <property type="project" value="TreeGrafter"/>
</dbReference>
<dbReference type="PANTHER" id="PTHR11550">
    <property type="entry name" value="CTP SYNTHASE"/>
    <property type="match status" value="1"/>
</dbReference>
<feature type="domain" description="CTP synthase N-terminal" evidence="2">
    <location>
        <begin position="1"/>
        <end position="149"/>
    </location>
</feature>
<accession>X0Y6J1</accession>
<evidence type="ECO:0000256" key="1">
    <source>
        <dbReference type="ARBA" id="ARBA00022962"/>
    </source>
</evidence>
<feature type="non-terminal residue" evidence="3">
    <location>
        <position position="237"/>
    </location>
</feature>